<dbReference type="Pfam" id="PF13403">
    <property type="entry name" value="Hint_2"/>
    <property type="match status" value="1"/>
</dbReference>
<evidence type="ECO:0000313" key="3">
    <source>
        <dbReference type="Proteomes" id="UP000198796"/>
    </source>
</evidence>
<protein>
    <submittedName>
        <fullName evidence="2">Hint domain-containing protein</fullName>
    </submittedName>
</protein>
<proteinExistence type="predicted"/>
<dbReference type="InterPro" id="IPR036844">
    <property type="entry name" value="Hint_dom_sf"/>
</dbReference>
<organism evidence="2 3">
    <name type="scientific">Poseidonocella pacifica</name>
    <dbReference type="NCBI Taxonomy" id="871651"/>
    <lineage>
        <taxon>Bacteria</taxon>
        <taxon>Pseudomonadati</taxon>
        <taxon>Pseudomonadota</taxon>
        <taxon>Alphaproteobacteria</taxon>
        <taxon>Rhodobacterales</taxon>
        <taxon>Roseobacteraceae</taxon>
        <taxon>Poseidonocella</taxon>
    </lineage>
</organism>
<dbReference type="Proteomes" id="UP000198796">
    <property type="component" value="Unassembled WGS sequence"/>
</dbReference>
<evidence type="ECO:0000259" key="1">
    <source>
        <dbReference type="Pfam" id="PF13403"/>
    </source>
</evidence>
<feature type="domain" description="Hedgehog/Intein (Hint)" evidence="1">
    <location>
        <begin position="117"/>
        <end position="257"/>
    </location>
</feature>
<evidence type="ECO:0000313" key="2">
    <source>
        <dbReference type="EMBL" id="SFB08378.1"/>
    </source>
</evidence>
<dbReference type="OrthoDB" id="6305173at2"/>
<gene>
    <name evidence="2" type="ORF">SAMN05421688_2826</name>
</gene>
<reference evidence="2 3" key="1">
    <citation type="submission" date="2016-10" db="EMBL/GenBank/DDBJ databases">
        <authorList>
            <person name="de Groot N.N."/>
        </authorList>
    </citation>
    <scope>NUCLEOTIDE SEQUENCE [LARGE SCALE GENOMIC DNA]</scope>
    <source>
        <strain evidence="2 3">DSM 29316</strain>
    </source>
</reference>
<dbReference type="EMBL" id="FOJU01000004">
    <property type="protein sequence ID" value="SFB08378.1"/>
    <property type="molecule type" value="Genomic_DNA"/>
</dbReference>
<dbReference type="AlphaFoldDB" id="A0A1I0Y7C3"/>
<sequence length="290" mass="31121">MQKLILTGVDPERFQYDPAERLVRLKGETFRVFRTSEGLLARSGRTPEAVILAHCATVEGDDGTECRVELARFADGASLFLLSAPLTPGNSYRILDETSQASEWDHGAGEENGPAGLFAGTVLQTPMGQVPVEWLRPGDKVLTRENGYQTVAGIVRSVLSPSELISERRACPVVISPGALDGLHPLSTLRVSAETRVMLRSARAELCFGAHEVLVRAGALVGLEGIVSGLPAEPVALSAVHLEQGDVVSADGWWVASADEDSGYLELHDDEVALVFPRRAFVQGRRAIAS</sequence>
<dbReference type="InterPro" id="IPR028992">
    <property type="entry name" value="Hedgehog/Intein_dom"/>
</dbReference>
<accession>A0A1I0Y7C3</accession>
<keyword evidence="3" id="KW-1185">Reference proteome</keyword>
<name>A0A1I0Y7C3_9RHOB</name>
<dbReference type="SUPFAM" id="SSF51294">
    <property type="entry name" value="Hedgehog/intein (Hint) domain"/>
    <property type="match status" value="1"/>
</dbReference>
<dbReference type="STRING" id="871651.SAMN05421688_2826"/>
<dbReference type="RefSeq" id="WP_092065991.1">
    <property type="nucleotide sequence ID" value="NZ_FOJU01000004.1"/>
</dbReference>